<keyword evidence="4" id="KW-1185">Reference proteome</keyword>
<evidence type="ECO:0000313" key="3">
    <source>
        <dbReference type="EMBL" id="USW46810.1"/>
    </source>
</evidence>
<protein>
    <recommendedName>
        <fullName evidence="2">Luciferase domain-containing protein</fullName>
    </recommendedName>
</protein>
<sequence>MYETDASLCLRLALGVLLLGSVIAVVLRIKDDYEDFLSLGPGGTPSTLTGYLKIKVLSLFVLRDPYEPPVNQDESESPTGHLASLPKRPHTRPLTKGIAPQRQITQCATSANYAKLAAALEDMAESSGNQFEIGTSCFEKHGTGIFSTSIPDKRTCKGEICHAHPSDGSLHLTLHPADVKVVLKAGWGERHPLARGGFFQRFVPHGFLMIYAPQTEEEIQIILQIVAAAARFVCGSKQCNESGTCGMSSQKQLFSKLSDAECPASPGNVSQDPLKVSC</sequence>
<dbReference type="InterPro" id="IPR040841">
    <property type="entry name" value="Luciferase_dom"/>
</dbReference>
<name>A0A9Q9AI31_9PEZI</name>
<organism evidence="3 4">
    <name type="scientific">Septoria linicola</name>
    <dbReference type="NCBI Taxonomy" id="215465"/>
    <lineage>
        <taxon>Eukaryota</taxon>
        <taxon>Fungi</taxon>
        <taxon>Dikarya</taxon>
        <taxon>Ascomycota</taxon>
        <taxon>Pezizomycotina</taxon>
        <taxon>Dothideomycetes</taxon>
        <taxon>Dothideomycetidae</taxon>
        <taxon>Mycosphaerellales</taxon>
        <taxon>Mycosphaerellaceae</taxon>
        <taxon>Septoria</taxon>
    </lineage>
</organism>
<gene>
    <name evidence="3" type="ORF">Slin15195_G001290</name>
</gene>
<dbReference type="EMBL" id="CP099418">
    <property type="protein sequence ID" value="USW46810.1"/>
    <property type="molecule type" value="Genomic_DNA"/>
</dbReference>
<dbReference type="Pfam" id="PF17648">
    <property type="entry name" value="Luciferase"/>
    <property type="match status" value="1"/>
</dbReference>
<accession>A0A9Q9AI31</accession>
<feature type="region of interest" description="Disordered" evidence="1">
    <location>
        <begin position="68"/>
        <end position="97"/>
    </location>
</feature>
<dbReference type="PANTHER" id="PTHR38695">
    <property type="entry name" value="AMINO ACID PERMEASE_ SLC12A DOMAIN-CONTAINING PROTEIN"/>
    <property type="match status" value="1"/>
</dbReference>
<dbReference type="InterPro" id="IPR048273">
    <property type="entry name" value="Luciferase"/>
</dbReference>
<reference evidence="3" key="1">
    <citation type="submission" date="2022-06" db="EMBL/GenBank/DDBJ databases">
        <title>Complete genome sequences of two strains of the flax pathogen Septoria linicola.</title>
        <authorList>
            <person name="Lapalu N."/>
            <person name="Simon A."/>
            <person name="Demenou B."/>
            <person name="Paumier D."/>
            <person name="Guillot M.-P."/>
            <person name="Gout L."/>
            <person name="Valade R."/>
        </authorList>
    </citation>
    <scope>NUCLEOTIDE SEQUENCE</scope>
    <source>
        <strain evidence="3">SE15195</strain>
    </source>
</reference>
<proteinExistence type="predicted"/>
<evidence type="ECO:0000313" key="4">
    <source>
        <dbReference type="Proteomes" id="UP001056384"/>
    </source>
</evidence>
<evidence type="ECO:0000259" key="2">
    <source>
        <dbReference type="Pfam" id="PF17648"/>
    </source>
</evidence>
<dbReference type="Proteomes" id="UP001056384">
    <property type="component" value="Chromosome 1"/>
</dbReference>
<evidence type="ECO:0000256" key="1">
    <source>
        <dbReference type="SAM" id="MobiDB-lite"/>
    </source>
</evidence>
<dbReference type="AlphaFoldDB" id="A0A9Q9AI31"/>
<feature type="domain" description="Luciferase" evidence="2">
    <location>
        <begin position="158"/>
        <end position="229"/>
    </location>
</feature>
<dbReference type="OrthoDB" id="9987011at2759"/>
<dbReference type="PANTHER" id="PTHR38695:SF1">
    <property type="entry name" value="AMINO ACID PERMEASE_ SLC12A DOMAIN-CONTAINING PROTEIN"/>
    <property type="match status" value="1"/>
</dbReference>